<reference evidence="1 2" key="1">
    <citation type="submission" date="2016-02" db="EMBL/GenBank/DDBJ databases">
        <authorList>
            <person name="Wen L."/>
            <person name="He K."/>
            <person name="Yang H."/>
        </authorList>
    </citation>
    <scope>NUCLEOTIDE SEQUENCE [LARGE SCALE GENOMIC DNA]</scope>
    <source>
        <strain evidence="1">Trichococcus palustris</strain>
    </source>
</reference>
<evidence type="ECO:0000313" key="1">
    <source>
        <dbReference type="EMBL" id="CZQ86200.1"/>
    </source>
</evidence>
<dbReference type="AlphaFoldDB" id="A0A143YE65"/>
<dbReference type="EMBL" id="FJNE01000002">
    <property type="protein sequence ID" value="CZQ86200.1"/>
    <property type="molecule type" value="Genomic_DNA"/>
</dbReference>
<name>A0A143YE65_9LACT</name>
<protein>
    <recommendedName>
        <fullName evidence="3">DUF5640 domain-containing protein</fullName>
    </recommendedName>
</protein>
<evidence type="ECO:0000313" key="2">
    <source>
        <dbReference type="Proteomes" id="UP000242754"/>
    </source>
</evidence>
<dbReference type="Proteomes" id="UP000242754">
    <property type="component" value="Unassembled WGS sequence"/>
</dbReference>
<dbReference type="RefSeq" id="WP_087031573.1">
    <property type="nucleotide sequence ID" value="NZ_FJNE01000002.1"/>
</dbReference>
<proteinExistence type="predicted"/>
<keyword evidence="2" id="KW-1185">Reference proteome</keyword>
<sequence length="135" mass="14893">MGRNKILLSLLFVASIFLIGGCKASVKVERDSLKVGEALIGHWVNTDGNLDYYFSASDFVKVEGDGTKTDMTYVIVKSNETDNTINIRVTDSKGGEQDKEMQFSTDKKTMDETSFVLGVKSGEDKFSYVDNATKP</sequence>
<accession>A0A143YE65</accession>
<evidence type="ECO:0008006" key="3">
    <source>
        <dbReference type="Google" id="ProtNLM"/>
    </source>
</evidence>
<organism evidence="1 2">
    <name type="scientific">Trichococcus palustris</name>
    <dbReference type="NCBI Taxonomy" id="140314"/>
    <lineage>
        <taxon>Bacteria</taxon>
        <taxon>Bacillati</taxon>
        <taxon>Bacillota</taxon>
        <taxon>Bacilli</taxon>
        <taxon>Lactobacillales</taxon>
        <taxon>Carnobacteriaceae</taxon>
        <taxon>Trichococcus</taxon>
    </lineage>
</organism>
<dbReference type="PROSITE" id="PS51257">
    <property type="entry name" value="PROKAR_LIPOPROTEIN"/>
    <property type="match status" value="1"/>
</dbReference>
<gene>
    <name evidence="1" type="ORF">Tpal_741</name>
</gene>